<gene>
    <name evidence="17" type="primary">nnrD</name>
    <name evidence="18" type="synonym">nnrE</name>
    <name evidence="22" type="ORF">HA254_05950</name>
</gene>
<accession>A0A7J4J129</accession>
<evidence type="ECO:0000256" key="4">
    <source>
        <dbReference type="ARBA" id="ARBA00009524"/>
    </source>
</evidence>
<evidence type="ECO:0000256" key="11">
    <source>
        <dbReference type="ARBA" id="ARBA00023235"/>
    </source>
</evidence>
<evidence type="ECO:0000256" key="10">
    <source>
        <dbReference type="ARBA" id="ARBA00023027"/>
    </source>
</evidence>
<evidence type="ECO:0000259" key="21">
    <source>
        <dbReference type="PROSITE" id="PS51385"/>
    </source>
</evidence>
<keyword evidence="10 17" id="KW-0520">NAD</keyword>
<evidence type="ECO:0000256" key="19">
    <source>
        <dbReference type="PIRNR" id="PIRNR017184"/>
    </source>
</evidence>
<feature type="domain" description="YjeF C-terminal" evidence="20">
    <location>
        <begin position="206"/>
        <end position="482"/>
    </location>
</feature>
<comment type="similarity">
    <text evidence="18">Belongs to the NnrE/AIBP family.</text>
</comment>
<dbReference type="GO" id="GO:0052856">
    <property type="term" value="F:NAD(P)HX epimerase activity"/>
    <property type="evidence" value="ECO:0007669"/>
    <property type="project" value="UniProtKB-UniRule"/>
</dbReference>
<evidence type="ECO:0000256" key="2">
    <source>
        <dbReference type="ARBA" id="ARBA00000909"/>
    </source>
</evidence>
<dbReference type="InterPro" id="IPR004443">
    <property type="entry name" value="YjeF_N_dom"/>
</dbReference>
<dbReference type="CDD" id="cd01171">
    <property type="entry name" value="YXKO-related"/>
    <property type="match status" value="1"/>
</dbReference>
<dbReference type="GO" id="GO:0110051">
    <property type="term" value="P:metabolite repair"/>
    <property type="evidence" value="ECO:0007669"/>
    <property type="project" value="TreeGrafter"/>
</dbReference>
<protein>
    <recommendedName>
        <fullName evidence="19">Bifunctional NAD(P)H-hydrate repair enzyme</fullName>
    </recommendedName>
    <alternativeName>
        <fullName evidence="19">Nicotinamide nucleotide repair protein</fullName>
    </alternativeName>
    <domain>
        <recommendedName>
            <fullName evidence="19">ADP-dependent (S)-NAD(P)H-hydrate dehydratase</fullName>
            <ecNumber evidence="19">4.2.1.136</ecNumber>
        </recommendedName>
        <alternativeName>
            <fullName evidence="19">ADP-dependent NAD(P)HX dehydratase</fullName>
        </alternativeName>
    </domain>
    <domain>
        <recommendedName>
            <fullName evidence="19">NAD(P)H-hydrate epimerase</fullName>
            <ecNumber evidence="19">5.1.99.6</ecNumber>
        </recommendedName>
    </domain>
</protein>
<feature type="binding site" evidence="18">
    <location>
        <position position="58"/>
    </location>
    <ligand>
        <name>K(+)</name>
        <dbReference type="ChEBI" id="CHEBI:29103"/>
    </ligand>
</feature>
<evidence type="ECO:0000259" key="20">
    <source>
        <dbReference type="PROSITE" id="PS51383"/>
    </source>
</evidence>
<evidence type="ECO:0000256" key="14">
    <source>
        <dbReference type="ARBA" id="ARBA00025153"/>
    </source>
</evidence>
<feature type="binding site" evidence="17">
    <location>
        <position position="312"/>
    </location>
    <ligand>
        <name>(6S)-NADPHX</name>
        <dbReference type="ChEBI" id="CHEBI:64076"/>
    </ligand>
</feature>
<dbReference type="GO" id="GO:0046872">
    <property type="term" value="F:metal ion binding"/>
    <property type="evidence" value="ECO:0007669"/>
    <property type="project" value="UniProtKB-UniRule"/>
</dbReference>
<dbReference type="Gene3D" id="3.40.50.10260">
    <property type="entry name" value="YjeF N-terminal domain"/>
    <property type="match status" value="1"/>
</dbReference>
<dbReference type="Gene3D" id="3.40.1190.20">
    <property type="match status" value="1"/>
</dbReference>
<comment type="catalytic activity">
    <reaction evidence="15 17 19">
        <text>(6S)-NADHX + ADP = AMP + phosphate + NADH + H(+)</text>
        <dbReference type="Rhea" id="RHEA:32223"/>
        <dbReference type="ChEBI" id="CHEBI:15378"/>
        <dbReference type="ChEBI" id="CHEBI:43474"/>
        <dbReference type="ChEBI" id="CHEBI:57945"/>
        <dbReference type="ChEBI" id="CHEBI:64074"/>
        <dbReference type="ChEBI" id="CHEBI:456215"/>
        <dbReference type="ChEBI" id="CHEBI:456216"/>
        <dbReference type="EC" id="4.2.1.136"/>
    </reaction>
</comment>
<keyword evidence="8 17" id="KW-0521">NADP</keyword>
<evidence type="ECO:0000256" key="8">
    <source>
        <dbReference type="ARBA" id="ARBA00022857"/>
    </source>
</evidence>
<dbReference type="PIRSF" id="PIRSF017184">
    <property type="entry name" value="Nnr"/>
    <property type="match status" value="1"/>
</dbReference>
<feature type="domain" description="YjeF N-terminal" evidence="21">
    <location>
        <begin position="4"/>
        <end position="203"/>
    </location>
</feature>
<dbReference type="NCBIfam" id="TIGR00196">
    <property type="entry name" value="yjeF_cterm"/>
    <property type="match status" value="1"/>
</dbReference>
<organism evidence="22 23">
    <name type="scientific">Candidatus Iainarchaeum sp</name>
    <dbReference type="NCBI Taxonomy" id="3101447"/>
    <lineage>
        <taxon>Archaea</taxon>
        <taxon>Candidatus Iainarchaeota</taxon>
        <taxon>Candidatus Iainarchaeia</taxon>
        <taxon>Candidatus Iainarchaeales</taxon>
        <taxon>Candidatus Iainarchaeaceae</taxon>
        <taxon>Candidatus Iainarchaeum</taxon>
    </lineage>
</organism>
<evidence type="ECO:0000256" key="3">
    <source>
        <dbReference type="ARBA" id="ARBA00006001"/>
    </source>
</evidence>
<evidence type="ECO:0000256" key="9">
    <source>
        <dbReference type="ARBA" id="ARBA00022958"/>
    </source>
</evidence>
<dbReference type="InterPro" id="IPR030677">
    <property type="entry name" value="Nnr"/>
</dbReference>
<dbReference type="Pfam" id="PF03853">
    <property type="entry name" value="YjeF_N"/>
    <property type="match status" value="1"/>
</dbReference>
<keyword evidence="6 17" id="KW-0547">Nucleotide-binding</keyword>
<dbReference type="HAMAP" id="MF_01965">
    <property type="entry name" value="NADHX_dehydratase"/>
    <property type="match status" value="1"/>
</dbReference>
<evidence type="ECO:0000256" key="1">
    <source>
        <dbReference type="ARBA" id="ARBA00000013"/>
    </source>
</evidence>
<dbReference type="InterPro" id="IPR000631">
    <property type="entry name" value="CARKD"/>
</dbReference>
<comment type="function">
    <text evidence="17">Catalyzes the dehydration of the S-form of NAD(P)HX at the expense of ADP, which is converted to AMP. Together with NAD(P)HX epimerase, which catalyzes the epimerization of the S- and R-forms, the enzyme allows the repair of both epimers of NAD(P)HX, a damaged form of NAD(P)H that is a result of enzymatic or heat-dependent hydration.</text>
</comment>
<comment type="function">
    <text evidence="18">Catalyzes the epimerization of the S- and R-forms of NAD(P)HX, a damaged form of NAD(P)H that is a result of enzymatic or heat-dependent hydration. This is a prerequisite for the S-specific NAD(P)H-hydrate dehydratase to allow the repair of both epimers of NAD(P)HX.</text>
</comment>
<dbReference type="SUPFAM" id="SSF64153">
    <property type="entry name" value="YjeF N-terminal domain-like"/>
    <property type="match status" value="1"/>
</dbReference>
<evidence type="ECO:0000256" key="15">
    <source>
        <dbReference type="ARBA" id="ARBA00048238"/>
    </source>
</evidence>
<dbReference type="SUPFAM" id="SSF53613">
    <property type="entry name" value="Ribokinase-like"/>
    <property type="match status" value="1"/>
</dbReference>
<dbReference type="InterPro" id="IPR036652">
    <property type="entry name" value="YjeF_N_dom_sf"/>
</dbReference>
<evidence type="ECO:0000256" key="18">
    <source>
        <dbReference type="HAMAP-Rule" id="MF_01966"/>
    </source>
</evidence>
<dbReference type="NCBIfam" id="TIGR00197">
    <property type="entry name" value="yjeF_nterm"/>
    <property type="match status" value="1"/>
</dbReference>
<dbReference type="EMBL" id="DUGC01000095">
    <property type="protein sequence ID" value="HIH10179.1"/>
    <property type="molecule type" value="Genomic_DNA"/>
</dbReference>
<comment type="catalytic activity">
    <reaction evidence="1 18 19">
        <text>(6R)-NADHX = (6S)-NADHX</text>
        <dbReference type="Rhea" id="RHEA:32215"/>
        <dbReference type="ChEBI" id="CHEBI:64074"/>
        <dbReference type="ChEBI" id="CHEBI:64075"/>
        <dbReference type="EC" id="5.1.99.6"/>
    </reaction>
</comment>
<comment type="catalytic activity">
    <reaction evidence="2 18 19">
        <text>(6R)-NADPHX = (6S)-NADPHX</text>
        <dbReference type="Rhea" id="RHEA:32227"/>
        <dbReference type="ChEBI" id="CHEBI:64076"/>
        <dbReference type="ChEBI" id="CHEBI:64077"/>
        <dbReference type="EC" id="5.1.99.6"/>
    </reaction>
</comment>
<evidence type="ECO:0000256" key="13">
    <source>
        <dbReference type="ARBA" id="ARBA00023268"/>
    </source>
</evidence>
<sequence>MKEISPYEMQLIEKASGFFGASTSALMENAGSAVALQMQKDFVLKGKRIVVASGNGNNAGDGFVALRILLGEGIDAKAALVLGEPKSTEAKTAYKKLIWKFPRSCDGKLNDLQDAGIIIDTIFGTGFRGVPEGEALKAINAMNMSKAIKVSVDVPSGLGQGTAKEGAYVNSDLTYCLHAIKKGIGKVGRIKILQIGIPEEAGNIVLTQEVAGLIPERDSASHKGQNGSIAIIAGSIEYPGSAMLATFAARACFRTGVDFARVAAPEKIAWEINLKSPDTITAKLGGGYITPGHRNEINGLIKKSDAVLIGPGLGNKEATYSMVRIVAEENRKKKLVIDADGIRAVKGMKFGGNVLLTPHGREFEFFSGRKLPEDCLKKADLVKRVAKEHNCVILLKGPLDIISDGKRVAFNATGNASMTVGGTGDILAGICAAFAPKIPLYESAICGAFINGYCGDRLFKEKGYGLIASDLIDEIPKAIMEIKKGV</sequence>
<feature type="binding site" evidence="17">
    <location>
        <position position="425"/>
    </location>
    <ligand>
        <name>(6S)-NADPHX</name>
        <dbReference type="ChEBI" id="CHEBI:64076"/>
    </ligand>
</feature>
<comment type="subunit">
    <text evidence="17">Homotetramer.</text>
</comment>
<comment type="caution">
    <text evidence="22">The sequence shown here is derived from an EMBL/GenBank/DDBJ whole genome shotgun (WGS) entry which is preliminary data.</text>
</comment>
<comment type="similarity">
    <text evidence="17">Belongs to the NnrD/CARKD family.</text>
</comment>
<keyword evidence="12 17" id="KW-0456">Lyase</keyword>
<evidence type="ECO:0000313" key="23">
    <source>
        <dbReference type="Proteomes" id="UP000565078"/>
    </source>
</evidence>
<name>A0A7J4J129_9ARCH</name>
<dbReference type="Pfam" id="PF01256">
    <property type="entry name" value="Carb_kinase"/>
    <property type="match status" value="1"/>
</dbReference>
<comment type="similarity">
    <text evidence="4 19">In the C-terminal section; belongs to the NnrD/CARKD family.</text>
</comment>
<dbReference type="PROSITE" id="PS51385">
    <property type="entry name" value="YJEF_N"/>
    <property type="match status" value="1"/>
</dbReference>
<reference evidence="23" key="1">
    <citation type="journal article" date="2020" name="bioRxiv">
        <title>A rank-normalized archaeal taxonomy based on genome phylogeny resolves widespread incomplete and uneven classifications.</title>
        <authorList>
            <person name="Rinke C."/>
            <person name="Chuvochina M."/>
            <person name="Mussig A.J."/>
            <person name="Chaumeil P.-A."/>
            <person name="Waite D.W."/>
            <person name="Whitman W.B."/>
            <person name="Parks D.H."/>
            <person name="Hugenholtz P."/>
        </authorList>
    </citation>
    <scope>NUCLEOTIDE SEQUENCE [LARGE SCALE GENOMIC DNA]</scope>
</reference>
<feature type="binding site" evidence="18">
    <location>
        <position position="120"/>
    </location>
    <ligand>
        <name>K(+)</name>
        <dbReference type="ChEBI" id="CHEBI:29103"/>
    </ligand>
</feature>
<evidence type="ECO:0000256" key="16">
    <source>
        <dbReference type="ARBA" id="ARBA00049209"/>
    </source>
</evidence>
<keyword evidence="9 18" id="KW-0630">Potassium</keyword>
<evidence type="ECO:0000256" key="5">
    <source>
        <dbReference type="ARBA" id="ARBA00022723"/>
    </source>
</evidence>
<dbReference type="AlphaFoldDB" id="A0A7J4J129"/>
<feature type="binding site" evidence="17">
    <location>
        <position position="359"/>
    </location>
    <ligand>
        <name>(6S)-NADPHX</name>
        <dbReference type="ChEBI" id="CHEBI:64076"/>
    </ligand>
</feature>
<dbReference type="GO" id="GO:0046496">
    <property type="term" value="P:nicotinamide nucleotide metabolic process"/>
    <property type="evidence" value="ECO:0007669"/>
    <property type="project" value="UniProtKB-UniRule"/>
</dbReference>
<feature type="binding site" evidence="17">
    <location>
        <position position="424"/>
    </location>
    <ligand>
        <name>AMP</name>
        <dbReference type="ChEBI" id="CHEBI:456215"/>
    </ligand>
</feature>
<keyword evidence="11 18" id="KW-0413">Isomerase</keyword>
<feature type="binding site" evidence="18">
    <location>
        <position position="156"/>
    </location>
    <ligand>
        <name>K(+)</name>
        <dbReference type="ChEBI" id="CHEBI:29103"/>
    </ligand>
</feature>
<comment type="function">
    <text evidence="14 19">Bifunctional enzyme that catalyzes the epimerization of the S- and R-forms of NAD(P)HX and the dehydration of the S-form of NAD(P)HX at the expense of ADP, which is converted to AMP. This allows the repair of both epimers of NAD(P)HX, a damaged form of NAD(P)H that is a result of enzymatic or heat-dependent hydration.</text>
</comment>
<dbReference type="HAMAP" id="MF_01966">
    <property type="entry name" value="NADHX_epimerase"/>
    <property type="match status" value="1"/>
</dbReference>
<dbReference type="PROSITE" id="PS51383">
    <property type="entry name" value="YJEF_C_3"/>
    <property type="match status" value="1"/>
</dbReference>
<dbReference type="PANTHER" id="PTHR12592">
    <property type="entry name" value="ATP-DEPENDENT (S)-NAD(P)H-HYDRATE DEHYDRATASE FAMILY MEMBER"/>
    <property type="match status" value="1"/>
</dbReference>
<evidence type="ECO:0000313" key="22">
    <source>
        <dbReference type="EMBL" id="HIH10179.1"/>
    </source>
</evidence>
<comment type="cofactor">
    <cofactor evidence="18 19">
        <name>K(+)</name>
        <dbReference type="ChEBI" id="CHEBI:29103"/>
    </cofactor>
    <text evidence="18 19">Binds 1 potassium ion per subunit.</text>
</comment>
<evidence type="ECO:0000256" key="12">
    <source>
        <dbReference type="ARBA" id="ARBA00023239"/>
    </source>
</evidence>
<keyword evidence="13" id="KW-0511">Multifunctional enzyme</keyword>
<comment type="similarity">
    <text evidence="3 19">In the N-terminal section; belongs to the NnrE/AIBP family.</text>
</comment>
<comment type="caution">
    <text evidence="17">Lacks conserved residue(s) required for the propagation of feature annotation.</text>
</comment>
<keyword evidence="7 17" id="KW-0067">ATP-binding</keyword>
<comment type="catalytic activity">
    <reaction evidence="16 17 19">
        <text>(6S)-NADPHX + ADP = AMP + phosphate + NADPH + H(+)</text>
        <dbReference type="Rhea" id="RHEA:32235"/>
        <dbReference type="ChEBI" id="CHEBI:15378"/>
        <dbReference type="ChEBI" id="CHEBI:43474"/>
        <dbReference type="ChEBI" id="CHEBI:57783"/>
        <dbReference type="ChEBI" id="CHEBI:64076"/>
        <dbReference type="ChEBI" id="CHEBI:456215"/>
        <dbReference type="ChEBI" id="CHEBI:456216"/>
        <dbReference type="EC" id="4.2.1.136"/>
    </reaction>
</comment>
<evidence type="ECO:0000256" key="7">
    <source>
        <dbReference type="ARBA" id="ARBA00022840"/>
    </source>
</evidence>
<comment type="cofactor">
    <cofactor evidence="17">
        <name>Mg(2+)</name>
        <dbReference type="ChEBI" id="CHEBI:18420"/>
    </cofactor>
</comment>
<keyword evidence="5 18" id="KW-0479">Metal-binding</keyword>
<dbReference type="PANTHER" id="PTHR12592:SF0">
    <property type="entry name" value="ATP-DEPENDENT (S)-NAD(P)H-HYDRATE DEHYDRATASE"/>
    <property type="match status" value="1"/>
</dbReference>
<dbReference type="EC" id="5.1.99.6" evidence="19"/>
<dbReference type="GO" id="GO:0052855">
    <property type="term" value="F:ADP-dependent NAD(P)H-hydrate dehydratase activity"/>
    <property type="evidence" value="ECO:0007669"/>
    <property type="project" value="UniProtKB-UniRule"/>
</dbReference>
<dbReference type="EC" id="4.2.1.136" evidence="19"/>
<dbReference type="InterPro" id="IPR029056">
    <property type="entry name" value="Ribokinase-like"/>
</dbReference>
<evidence type="ECO:0000256" key="6">
    <source>
        <dbReference type="ARBA" id="ARBA00022741"/>
    </source>
</evidence>
<proteinExistence type="inferred from homology"/>
<feature type="binding site" evidence="18">
    <location>
        <begin position="124"/>
        <end position="130"/>
    </location>
    <ligand>
        <name>(6S)-NADPHX</name>
        <dbReference type="ChEBI" id="CHEBI:64076"/>
    </ligand>
</feature>
<feature type="binding site" evidence="18">
    <location>
        <position position="153"/>
    </location>
    <ligand>
        <name>(6S)-NADPHX</name>
        <dbReference type="ChEBI" id="CHEBI:64076"/>
    </ligand>
</feature>
<dbReference type="GO" id="GO:0005524">
    <property type="term" value="F:ATP binding"/>
    <property type="evidence" value="ECO:0007669"/>
    <property type="project" value="UniProtKB-UniRule"/>
</dbReference>
<evidence type="ECO:0000256" key="17">
    <source>
        <dbReference type="HAMAP-Rule" id="MF_01965"/>
    </source>
</evidence>
<dbReference type="Proteomes" id="UP000565078">
    <property type="component" value="Unassembled WGS sequence"/>
</dbReference>